<evidence type="ECO:0000256" key="2">
    <source>
        <dbReference type="SAM" id="Phobius"/>
    </source>
</evidence>
<dbReference type="OrthoDB" id="640742at2759"/>
<protein>
    <submittedName>
        <fullName evidence="4">15111_t:CDS:1</fullName>
    </submittedName>
</protein>
<dbReference type="GO" id="GO:0004497">
    <property type="term" value="F:monooxygenase activity"/>
    <property type="evidence" value="ECO:0007669"/>
    <property type="project" value="TreeGrafter"/>
</dbReference>
<dbReference type="Pfam" id="PF05042">
    <property type="entry name" value="Caleosin"/>
    <property type="match status" value="1"/>
</dbReference>
<dbReference type="Proteomes" id="UP000789342">
    <property type="component" value="Unassembled WGS sequence"/>
</dbReference>
<evidence type="ECO:0000313" key="5">
    <source>
        <dbReference type="Proteomes" id="UP000789342"/>
    </source>
</evidence>
<feature type="domain" description="EF-hand" evidence="3">
    <location>
        <begin position="147"/>
        <end position="182"/>
    </location>
</feature>
<comment type="similarity">
    <text evidence="1">Belongs to the caleosin family.</text>
</comment>
<keyword evidence="2" id="KW-1133">Transmembrane helix</keyword>
<dbReference type="InterPro" id="IPR007736">
    <property type="entry name" value="Caleosin-related"/>
</dbReference>
<evidence type="ECO:0000259" key="3">
    <source>
        <dbReference type="PROSITE" id="PS50222"/>
    </source>
</evidence>
<dbReference type="EMBL" id="CAJVPV010014511">
    <property type="protein sequence ID" value="CAG8685424.1"/>
    <property type="molecule type" value="Genomic_DNA"/>
</dbReference>
<dbReference type="SUPFAM" id="SSF47473">
    <property type="entry name" value="EF-hand"/>
    <property type="match status" value="1"/>
</dbReference>
<sequence>MATEERILTEIPQYKVTVERPVPRGLEDALGNAGLPRANVSVSREKPEGTEGAPSHRTVLQQHCDFFDEDHDNVIRPFDTYRGFRRLGFNILYSLFSMTIIHIGFSYVTQNSWIPFFGNPFFKIYIDKIHKCKHGSDSETYDTEGRFVPEKFEEIFSKYDKDGKNGLTFADIRHLLYGNANVGDIFGWIGGCVEWGTLYMLCAQDGIVSKEDVRSMYDGSLFNKVAASRKSHSSSLYNGVKPGFDYLKDHAKDS</sequence>
<evidence type="ECO:0000256" key="1">
    <source>
        <dbReference type="ARBA" id="ARBA00006765"/>
    </source>
</evidence>
<dbReference type="InterPro" id="IPR011992">
    <property type="entry name" value="EF-hand-dom_pair"/>
</dbReference>
<feature type="transmembrane region" description="Helical" evidence="2">
    <location>
        <begin position="87"/>
        <end position="108"/>
    </location>
</feature>
<dbReference type="PANTHER" id="PTHR31495:SF0">
    <property type="entry name" value="BINDING PROTEIN CALEOSIN, PUTATIVE (AFU_ORTHOLOGUE AFUA_5G13750)-RELATED"/>
    <property type="match status" value="1"/>
</dbReference>
<keyword evidence="2" id="KW-0812">Transmembrane</keyword>
<accession>A0A9N9HL76</accession>
<dbReference type="PANTHER" id="PTHR31495">
    <property type="entry name" value="PEROXYGENASE 3-RELATED"/>
    <property type="match status" value="1"/>
</dbReference>
<keyword evidence="2" id="KW-0472">Membrane</keyword>
<reference evidence="4" key="1">
    <citation type="submission" date="2021-06" db="EMBL/GenBank/DDBJ databases">
        <authorList>
            <person name="Kallberg Y."/>
            <person name="Tangrot J."/>
            <person name="Rosling A."/>
        </authorList>
    </citation>
    <scope>NUCLEOTIDE SEQUENCE</scope>
    <source>
        <strain evidence="4">CL551</strain>
    </source>
</reference>
<keyword evidence="5" id="KW-1185">Reference proteome</keyword>
<gene>
    <name evidence="4" type="ORF">AMORRO_LOCUS11447</name>
</gene>
<dbReference type="GO" id="GO:0005509">
    <property type="term" value="F:calcium ion binding"/>
    <property type="evidence" value="ECO:0007669"/>
    <property type="project" value="InterPro"/>
</dbReference>
<dbReference type="InterPro" id="IPR002048">
    <property type="entry name" value="EF_hand_dom"/>
</dbReference>
<name>A0A9N9HL76_9GLOM</name>
<dbReference type="PROSITE" id="PS50222">
    <property type="entry name" value="EF_HAND_2"/>
    <property type="match status" value="1"/>
</dbReference>
<evidence type="ECO:0000313" key="4">
    <source>
        <dbReference type="EMBL" id="CAG8685424.1"/>
    </source>
</evidence>
<comment type="caution">
    <text evidence="4">The sequence shown here is derived from an EMBL/GenBank/DDBJ whole genome shotgun (WGS) entry which is preliminary data.</text>
</comment>
<dbReference type="AlphaFoldDB" id="A0A9N9HL76"/>
<organism evidence="4 5">
    <name type="scientific">Acaulospora morrowiae</name>
    <dbReference type="NCBI Taxonomy" id="94023"/>
    <lineage>
        <taxon>Eukaryota</taxon>
        <taxon>Fungi</taxon>
        <taxon>Fungi incertae sedis</taxon>
        <taxon>Mucoromycota</taxon>
        <taxon>Glomeromycotina</taxon>
        <taxon>Glomeromycetes</taxon>
        <taxon>Diversisporales</taxon>
        <taxon>Acaulosporaceae</taxon>
        <taxon>Acaulospora</taxon>
    </lineage>
</organism>
<proteinExistence type="inferred from homology"/>